<evidence type="ECO:0000313" key="3">
    <source>
        <dbReference type="Proteomes" id="UP000886842"/>
    </source>
</evidence>
<organism evidence="2 3">
    <name type="scientific">Candidatus Avipropionibacterium avicola</name>
    <dbReference type="NCBI Taxonomy" id="2840701"/>
    <lineage>
        <taxon>Bacteria</taxon>
        <taxon>Bacillati</taxon>
        <taxon>Actinomycetota</taxon>
        <taxon>Actinomycetes</taxon>
        <taxon>Propionibacteriales</taxon>
        <taxon>Propionibacteriaceae</taxon>
        <taxon>Propionibacteriaceae incertae sedis</taxon>
        <taxon>Candidatus Avipropionibacterium</taxon>
    </lineage>
</organism>
<reference evidence="2" key="2">
    <citation type="journal article" date="2021" name="PeerJ">
        <title>Extensive microbial diversity within the chicken gut microbiome revealed by metagenomics and culture.</title>
        <authorList>
            <person name="Gilroy R."/>
            <person name="Ravi A."/>
            <person name="Getino M."/>
            <person name="Pursley I."/>
            <person name="Horton D.L."/>
            <person name="Alikhan N.F."/>
            <person name="Baker D."/>
            <person name="Gharbi K."/>
            <person name="Hall N."/>
            <person name="Watson M."/>
            <person name="Adriaenssens E.M."/>
            <person name="Foster-Nyarko E."/>
            <person name="Jarju S."/>
            <person name="Secka A."/>
            <person name="Antonio M."/>
            <person name="Oren A."/>
            <person name="Chaudhuri R.R."/>
            <person name="La Ragione R."/>
            <person name="Hildebrand F."/>
            <person name="Pallen M.J."/>
        </authorList>
    </citation>
    <scope>NUCLEOTIDE SEQUENCE</scope>
    <source>
        <strain evidence="2">ChiGjej1B1-24693</strain>
    </source>
</reference>
<dbReference type="Gene3D" id="3.40.50.720">
    <property type="entry name" value="NAD(P)-binding Rossmann-like Domain"/>
    <property type="match status" value="1"/>
</dbReference>
<evidence type="ECO:0000313" key="2">
    <source>
        <dbReference type="EMBL" id="HIT76522.1"/>
    </source>
</evidence>
<protein>
    <submittedName>
        <fullName evidence="2">2-dehydropantoate 2-reductase</fullName>
    </submittedName>
</protein>
<proteinExistence type="predicted"/>
<dbReference type="Pfam" id="PF02558">
    <property type="entry name" value="ApbA"/>
    <property type="match status" value="1"/>
</dbReference>
<reference evidence="2" key="1">
    <citation type="submission" date="2020-10" db="EMBL/GenBank/DDBJ databases">
        <authorList>
            <person name="Gilroy R."/>
        </authorList>
    </citation>
    <scope>NUCLEOTIDE SEQUENCE</scope>
    <source>
        <strain evidence="2">ChiGjej1B1-24693</strain>
    </source>
</reference>
<accession>A0A9D1H0E6</accession>
<comment type="caution">
    <text evidence="2">The sequence shown here is derived from an EMBL/GenBank/DDBJ whole genome shotgun (WGS) entry which is preliminary data.</text>
</comment>
<dbReference type="Proteomes" id="UP000886842">
    <property type="component" value="Unassembled WGS sequence"/>
</dbReference>
<sequence length="292" mass="30701">MTTDHHGAPARRRYVIIGAGAIGGGIGGLLAAHDIATTLVARGEHLARMRRDGLRLRLPEATHTVPVEAIGGPDEIELTPDDVLVLATKTHQAEAALAAWADAPVGEQTAGSALPLLTALNGVRAESLALRWFARVFGVCVWMPAVMVTPGEVIVRAAPRRAVLHTARVPAELTDDRDRALLQAVAADWASAGLSVPLPADVMAWKYRKLLGNLANAVQALLGPVEDVEDIVAAVRAEAQEIYAASGVVMNAEAEEHEHRSAFSVQPVPGAPEVMGGSTWQSMTRGSGSTEV</sequence>
<name>A0A9D1H0E6_9ACTN</name>
<dbReference type="AlphaFoldDB" id="A0A9D1H0E6"/>
<dbReference type="EMBL" id="DVLP01000385">
    <property type="protein sequence ID" value="HIT76522.1"/>
    <property type="molecule type" value="Genomic_DNA"/>
</dbReference>
<dbReference type="SUPFAM" id="SSF51735">
    <property type="entry name" value="NAD(P)-binding Rossmann-fold domains"/>
    <property type="match status" value="1"/>
</dbReference>
<gene>
    <name evidence="2" type="ORF">IAA98_13135</name>
</gene>
<evidence type="ECO:0000259" key="1">
    <source>
        <dbReference type="Pfam" id="PF02558"/>
    </source>
</evidence>
<dbReference type="InterPro" id="IPR013332">
    <property type="entry name" value="KPR_N"/>
</dbReference>
<feature type="domain" description="Ketopantoate reductase N-terminal" evidence="1">
    <location>
        <begin position="15"/>
        <end position="157"/>
    </location>
</feature>
<dbReference type="InterPro" id="IPR036291">
    <property type="entry name" value="NAD(P)-bd_dom_sf"/>
</dbReference>
<feature type="non-terminal residue" evidence="2">
    <location>
        <position position="292"/>
    </location>
</feature>